<name>A0A2S6NIJ8_RHOGL</name>
<sequence>MNWSIVGLVAAYIAVTLLLISLNLTSLWRWWIKAAAIIVTTIFFGVTYSTINALMGWPTTQRPPGRFNLISSRILEPDRRTRAPGHIYLWADELDRNNIPSGTPRSYELPYSDALARKVSDAQEKRDRGIDIMGRTLDPKQQQQLTKNASQGGRRNSKDKQSPATDTVPFKEDGSDLSFEDLPPVLLPDKGPL</sequence>
<keyword evidence="2" id="KW-0472">Membrane</keyword>
<evidence type="ECO:0000256" key="2">
    <source>
        <dbReference type="SAM" id="Phobius"/>
    </source>
</evidence>
<feature type="transmembrane region" description="Helical" evidence="2">
    <location>
        <begin position="5"/>
        <end position="24"/>
    </location>
</feature>
<feature type="transmembrane region" description="Helical" evidence="2">
    <location>
        <begin position="30"/>
        <end position="57"/>
    </location>
</feature>
<proteinExistence type="predicted"/>
<feature type="compositionally biased region" description="Polar residues" evidence="1">
    <location>
        <begin position="139"/>
        <end position="154"/>
    </location>
</feature>
<reference evidence="3 4" key="1">
    <citation type="journal article" date="2018" name="Arch. Microbiol.">
        <title>New insights into the metabolic potential of the phototrophic purple bacterium Rhodopila globiformis DSM 161(T) from its draft genome sequence and evidence for a vanadium-dependent nitrogenase.</title>
        <authorList>
            <person name="Imhoff J.F."/>
            <person name="Rahn T."/>
            <person name="Kunzel S."/>
            <person name="Neulinger S.C."/>
        </authorList>
    </citation>
    <scope>NUCLEOTIDE SEQUENCE [LARGE SCALE GENOMIC DNA]</scope>
    <source>
        <strain evidence="3 4">DSM 161</strain>
    </source>
</reference>
<keyword evidence="2" id="KW-1133">Transmembrane helix</keyword>
<dbReference type="AlphaFoldDB" id="A0A2S6NIJ8"/>
<keyword evidence="4" id="KW-1185">Reference proteome</keyword>
<keyword evidence="2" id="KW-0812">Transmembrane</keyword>
<evidence type="ECO:0000313" key="3">
    <source>
        <dbReference type="EMBL" id="PPQ34435.1"/>
    </source>
</evidence>
<gene>
    <name evidence="3" type="ORF">CCS01_10870</name>
</gene>
<protein>
    <submittedName>
        <fullName evidence="3">Uncharacterized protein</fullName>
    </submittedName>
</protein>
<dbReference type="Proteomes" id="UP000239724">
    <property type="component" value="Unassembled WGS sequence"/>
</dbReference>
<dbReference type="EMBL" id="NHRY01000111">
    <property type="protein sequence ID" value="PPQ34435.1"/>
    <property type="molecule type" value="Genomic_DNA"/>
</dbReference>
<feature type="region of interest" description="Disordered" evidence="1">
    <location>
        <begin position="133"/>
        <end position="193"/>
    </location>
</feature>
<evidence type="ECO:0000313" key="4">
    <source>
        <dbReference type="Proteomes" id="UP000239724"/>
    </source>
</evidence>
<accession>A0A2S6NIJ8</accession>
<comment type="caution">
    <text evidence="3">The sequence shown here is derived from an EMBL/GenBank/DDBJ whole genome shotgun (WGS) entry which is preliminary data.</text>
</comment>
<evidence type="ECO:0000256" key="1">
    <source>
        <dbReference type="SAM" id="MobiDB-lite"/>
    </source>
</evidence>
<organism evidence="3 4">
    <name type="scientific">Rhodopila globiformis</name>
    <name type="common">Rhodopseudomonas globiformis</name>
    <dbReference type="NCBI Taxonomy" id="1071"/>
    <lineage>
        <taxon>Bacteria</taxon>
        <taxon>Pseudomonadati</taxon>
        <taxon>Pseudomonadota</taxon>
        <taxon>Alphaproteobacteria</taxon>
        <taxon>Acetobacterales</taxon>
        <taxon>Acetobacteraceae</taxon>
        <taxon>Rhodopila</taxon>
    </lineage>
</organism>